<dbReference type="NCBIfam" id="TIGR03500">
    <property type="entry name" value="FliO_TIGR"/>
    <property type="match status" value="1"/>
</dbReference>
<dbReference type="GO" id="GO:0009425">
    <property type="term" value="C:bacterial-type flagellum basal body"/>
    <property type="evidence" value="ECO:0007669"/>
    <property type="project" value="UniProtKB-SubCell"/>
</dbReference>
<keyword evidence="5 7" id="KW-0975">Bacterial flagellum</keyword>
<dbReference type="GO" id="GO:0005886">
    <property type="term" value="C:plasma membrane"/>
    <property type="evidence" value="ECO:0007669"/>
    <property type="project" value="UniProtKB-SubCell"/>
</dbReference>
<comment type="subcellular location">
    <subcellularLocation>
        <location evidence="7">Cell membrane</location>
    </subcellularLocation>
    <subcellularLocation>
        <location evidence="7">Bacterial flagellum basal body</location>
    </subcellularLocation>
</comment>
<dbReference type="InterPro" id="IPR022781">
    <property type="entry name" value="Flagellar_biosynth_FliO"/>
</dbReference>
<feature type="transmembrane region" description="Helical" evidence="7">
    <location>
        <begin position="13"/>
        <end position="34"/>
    </location>
</feature>
<evidence type="ECO:0000256" key="7">
    <source>
        <dbReference type="RuleBase" id="RU362064"/>
    </source>
</evidence>
<name>A0AA37RRZ9_9GAMM</name>
<evidence type="ECO:0000256" key="2">
    <source>
        <dbReference type="ARBA" id="ARBA00022692"/>
    </source>
</evidence>
<proteinExistence type="inferred from homology"/>
<dbReference type="PANTHER" id="PTHR38766:SF1">
    <property type="entry name" value="FLAGELLAR PROTEIN FLIO"/>
    <property type="match status" value="1"/>
</dbReference>
<dbReference type="GO" id="GO:0044781">
    <property type="term" value="P:bacterial-type flagellum organization"/>
    <property type="evidence" value="ECO:0007669"/>
    <property type="project" value="UniProtKB-UniRule"/>
</dbReference>
<organism evidence="8 9">
    <name type="scientific">Paraferrimonas sedimenticola</name>
    <dbReference type="NCBI Taxonomy" id="375674"/>
    <lineage>
        <taxon>Bacteria</taxon>
        <taxon>Pseudomonadati</taxon>
        <taxon>Pseudomonadota</taxon>
        <taxon>Gammaproteobacteria</taxon>
        <taxon>Alteromonadales</taxon>
        <taxon>Ferrimonadaceae</taxon>
        <taxon>Paraferrimonas</taxon>
    </lineage>
</organism>
<reference evidence="8" key="2">
    <citation type="submission" date="2023-01" db="EMBL/GenBank/DDBJ databases">
        <title>Draft genome sequence of Paraferrimonas sedimenticola strain NBRC 101628.</title>
        <authorList>
            <person name="Sun Q."/>
            <person name="Mori K."/>
        </authorList>
    </citation>
    <scope>NUCLEOTIDE SEQUENCE</scope>
    <source>
        <strain evidence="8">NBRC 101628</strain>
    </source>
</reference>
<dbReference type="AlphaFoldDB" id="A0AA37RRZ9"/>
<gene>
    <name evidence="8" type="ORF">GCM10007895_02710</name>
</gene>
<comment type="caution">
    <text evidence="8">The sequence shown here is derived from an EMBL/GenBank/DDBJ whole genome shotgun (WGS) entry which is preliminary data.</text>
</comment>
<keyword evidence="9" id="KW-1185">Reference proteome</keyword>
<evidence type="ECO:0000256" key="1">
    <source>
        <dbReference type="ARBA" id="ARBA00022475"/>
    </source>
</evidence>
<accession>A0AA37RRZ9</accession>
<dbReference type="EMBL" id="BSNC01000001">
    <property type="protein sequence ID" value="GLP94965.1"/>
    <property type="molecule type" value="Genomic_DNA"/>
</dbReference>
<evidence type="ECO:0000313" key="9">
    <source>
        <dbReference type="Proteomes" id="UP001161422"/>
    </source>
</evidence>
<protein>
    <recommendedName>
        <fullName evidence="7">Flagellar protein</fullName>
    </recommendedName>
</protein>
<evidence type="ECO:0000256" key="4">
    <source>
        <dbReference type="ARBA" id="ARBA00023136"/>
    </source>
</evidence>
<keyword evidence="1 7" id="KW-1003">Cell membrane</keyword>
<dbReference type="PANTHER" id="PTHR38766">
    <property type="entry name" value="FLAGELLAR PROTEIN FLIO"/>
    <property type="match status" value="1"/>
</dbReference>
<evidence type="ECO:0000256" key="6">
    <source>
        <dbReference type="ARBA" id="ARBA00037937"/>
    </source>
</evidence>
<reference evidence="8" key="1">
    <citation type="journal article" date="2014" name="Int. J. Syst. Evol. Microbiol.">
        <title>Complete genome sequence of Corynebacterium casei LMG S-19264T (=DSM 44701T), isolated from a smear-ripened cheese.</title>
        <authorList>
            <consortium name="US DOE Joint Genome Institute (JGI-PGF)"/>
            <person name="Walter F."/>
            <person name="Albersmeier A."/>
            <person name="Kalinowski J."/>
            <person name="Ruckert C."/>
        </authorList>
    </citation>
    <scope>NUCLEOTIDE SEQUENCE</scope>
    <source>
        <strain evidence="8">NBRC 101628</strain>
    </source>
</reference>
<evidence type="ECO:0000256" key="5">
    <source>
        <dbReference type="ARBA" id="ARBA00023143"/>
    </source>
</evidence>
<dbReference type="Pfam" id="PF04347">
    <property type="entry name" value="FliO"/>
    <property type="match status" value="1"/>
</dbReference>
<dbReference type="Proteomes" id="UP001161422">
    <property type="component" value="Unassembled WGS sequence"/>
</dbReference>
<evidence type="ECO:0000256" key="3">
    <source>
        <dbReference type="ARBA" id="ARBA00022989"/>
    </source>
</evidence>
<keyword evidence="4 7" id="KW-0472">Membrane</keyword>
<sequence length="116" mass="12478">MAEEQKISWFAELAQLLGGLVLVLGLILGLAYLVRRLNLTQLAQGAITTKAVTSLGGKEKLTLVQLGDKQYLLGVTAHNISLIDTISPPIDIPATGLQAMRVQAKDKQAQNKENQS</sequence>
<dbReference type="RefSeq" id="WP_095505995.1">
    <property type="nucleotide sequence ID" value="NZ_BSNC01000001.1"/>
</dbReference>
<dbReference type="InterPro" id="IPR052205">
    <property type="entry name" value="FliO/MopB"/>
</dbReference>
<keyword evidence="2 7" id="KW-0812">Transmembrane</keyword>
<evidence type="ECO:0000313" key="8">
    <source>
        <dbReference type="EMBL" id="GLP94965.1"/>
    </source>
</evidence>
<keyword evidence="3 7" id="KW-1133">Transmembrane helix</keyword>
<comment type="similarity">
    <text evidence="6 7">Belongs to the FliO/MopB family.</text>
</comment>